<evidence type="ECO:0000259" key="11">
    <source>
        <dbReference type="SMART" id="SM00657"/>
    </source>
</evidence>
<dbReference type="WBParaSite" id="HNAJ_0000038801-mRNA-1">
    <property type="protein sequence ID" value="HNAJ_0000038801-mRNA-1"/>
    <property type="gene ID" value="HNAJ_0000038801"/>
</dbReference>
<dbReference type="Pfam" id="PF03874">
    <property type="entry name" value="RNA_pol_Rpb4"/>
    <property type="match status" value="1"/>
</dbReference>
<dbReference type="SMART" id="SM00657">
    <property type="entry name" value="RPOL4c"/>
    <property type="match status" value="1"/>
</dbReference>
<evidence type="ECO:0000256" key="2">
    <source>
        <dbReference type="ARBA" id="ARBA00006898"/>
    </source>
</evidence>
<name>A0A0R3T0N3_RODNA</name>
<keyword evidence="5" id="KW-0804">Transcription</keyword>
<dbReference type="InterPro" id="IPR005574">
    <property type="entry name" value="Rpb4/RPC9"/>
</dbReference>
<dbReference type="GO" id="GO:0000166">
    <property type="term" value="F:nucleotide binding"/>
    <property type="evidence" value="ECO:0007669"/>
    <property type="project" value="InterPro"/>
</dbReference>
<dbReference type="InterPro" id="IPR010997">
    <property type="entry name" value="HRDC-like_sf"/>
</dbReference>
<comment type="subunit">
    <text evidence="8">Component of the RNA polymerase III complex consisting of 17 subunits: a ten-subunit horseshoe-shaped catalytic core composed of POLR3A/RPC1, POLR3B/RPC2, POLR1C/RPAC1, POLR1D/RPAC2, POLR3K/RPC10, POLR2E/RPABC1, POLR2F/RPABC2, POLR2H/RPABC3, POLR2K/RPABC4 and POLR2L/RPABC5; a mobile stalk composed of two subunits POLR3H/RPC8 and CRCP/RPC9, protruding from the core and functioning primarily in transcription initiation; and additional subunits homologous to general transcription factors of the RNA polymerase II machinery, POLR3C/RPC3-POLR3F/RPC6-POLR3G/RPC7 heterotrimer required for transcription initiation and POLR3D/RPC4-POLR3E/RPC5 heterodimer involved in both transcription initiation and termination.</text>
</comment>
<keyword evidence="4" id="KW-0240">DNA-directed RNA polymerase</keyword>
<dbReference type="SUPFAM" id="SSF47819">
    <property type="entry name" value="HRDC-like"/>
    <property type="match status" value="1"/>
</dbReference>
<feature type="region of interest" description="Disordered" evidence="10">
    <location>
        <begin position="139"/>
        <end position="166"/>
    </location>
</feature>
<dbReference type="AlphaFoldDB" id="A0A0R3T0N3"/>
<gene>
    <name evidence="12" type="ORF">HNAJ_LOCUS389</name>
</gene>
<dbReference type="InterPro" id="IPR038324">
    <property type="entry name" value="Rpb4/RPC9_sf"/>
</dbReference>
<protein>
    <recommendedName>
        <fullName evidence="3">DNA-directed RNA polymerase III subunit RPC9</fullName>
    </recommendedName>
</protein>
<proteinExistence type="inferred from homology"/>
<evidence type="ECO:0000256" key="8">
    <source>
        <dbReference type="ARBA" id="ARBA00044007"/>
    </source>
</evidence>
<keyword evidence="6" id="KW-0539">Nucleus</keyword>
<reference evidence="14" key="1">
    <citation type="submission" date="2017-02" db="UniProtKB">
        <authorList>
            <consortium name="WormBaseParasite"/>
        </authorList>
    </citation>
    <scope>IDENTIFICATION</scope>
</reference>
<sequence>MDSLDNGKSCTVALDVDFTNAKLLSNFEVYDFIKNRAGSKDKLRCQQTLFFTGLKYFNEKSPCTCQTSESIQQFIAKMKPFNLNKSEILALINNCPATQVELSIMINDLDTRFTLAQIDEILEKVASCFPDGIKKASQIASSGVAEEDEGEIGEDDIGRENEEVDK</sequence>
<dbReference type="GO" id="GO:0006384">
    <property type="term" value="P:transcription initiation at RNA polymerase III promoter"/>
    <property type="evidence" value="ECO:0007669"/>
    <property type="project" value="InterPro"/>
</dbReference>
<organism evidence="14">
    <name type="scientific">Rodentolepis nana</name>
    <name type="common">Dwarf tapeworm</name>
    <name type="synonym">Hymenolepis nana</name>
    <dbReference type="NCBI Taxonomy" id="102285"/>
    <lineage>
        <taxon>Eukaryota</taxon>
        <taxon>Metazoa</taxon>
        <taxon>Spiralia</taxon>
        <taxon>Lophotrochozoa</taxon>
        <taxon>Platyhelminthes</taxon>
        <taxon>Cestoda</taxon>
        <taxon>Eucestoda</taxon>
        <taxon>Cyclophyllidea</taxon>
        <taxon>Hymenolepididae</taxon>
        <taxon>Rodentolepis</taxon>
    </lineage>
</organism>
<dbReference type="Gene3D" id="1.20.1250.40">
    <property type="match status" value="1"/>
</dbReference>
<evidence type="ECO:0000256" key="10">
    <source>
        <dbReference type="SAM" id="MobiDB-lite"/>
    </source>
</evidence>
<dbReference type="PANTHER" id="PTHR15561:SF0">
    <property type="entry name" value="DNA-DIRECTED RNA POLYMERASE III SUBUNIT RPC9"/>
    <property type="match status" value="1"/>
</dbReference>
<evidence type="ECO:0000256" key="4">
    <source>
        <dbReference type="ARBA" id="ARBA00022478"/>
    </source>
</evidence>
<dbReference type="Proteomes" id="UP000278807">
    <property type="component" value="Unassembled WGS sequence"/>
</dbReference>
<keyword evidence="13" id="KW-1185">Reference proteome</keyword>
<dbReference type="InterPro" id="IPR006590">
    <property type="entry name" value="RNA_pol_Rpb4/RPC9_core"/>
</dbReference>
<comment type="function">
    <text evidence="9">DNA-dependent RNA polymerase catalyzes the transcription of DNA into RNA using the four ribonucleoside triphosphates as substrates. Specific peripheric component of RNA polymerase III (Pol III) which synthesizes small non-coding RNAs including 5S rRNA, snRNAs, tRNAs and miRNAs from at least 500 distinct genomic loci. With POLR3H/RPC8 forms a mobile stalk that protrudes from Pol III core and functions primarily in transcription initiation. Pol III plays a key role in sensing and limiting infection by intracellular bacteria and DNA viruses. Acts as nuclear and cytosolic DNA sensor involved in innate immune response. Can sense non-self dsDNA that serves as template for transcription into dsRNA. The non-self RNA polymerase III transcripts, such as Epstein-Barr virus-encoded RNAs (EBERs) induce type I interferon and NF-kappa-B through the RIG-I pathway.</text>
</comment>
<accession>A0A0R3T0N3</accession>
<dbReference type="STRING" id="102285.A0A0R3T0N3"/>
<comment type="function">
    <text evidence="7">Accessory protein for the calcitonin gene-related peptide (CGRP) receptor. It modulates CGRP responsiveness in a variety of tissues.</text>
</comment>
<evidence type="ECO:0000256" key="6">
    <source>
        <dbReference type="ARBA" id="ARBA00023242"/>
    </source>
</evidence>
<evidence type="ECO:0000256" key="9">
    <source>
        <dbReference type="ARBA" id="ARBA00045808"/>
    </source>
</evidence>
<comment type="subcellular location">
    <subcellularLocation>
        <location evidence="1">Nucleus</location>
    </subcellularLocation>
</comment>
<dbReference type="GO" id="GO:0005666">
    <property type="term" value="C:RNA polymerase III complex"/>
    <property type="evidence" value="ECO:0007669"/>
    <property type="project" value="InterPro"/>
</dbReference>
<evidence type="ECO:0000256" key="1">
    <source>
        <dbReference type="ARBA" id="ARBA00004123"/>
    </source>
</evidence>
<dbReference type="InterPro" id="IPR038846">
    <property type="entry name" value="RPC9"/>
</dbReference>
<evidence type="ECO:0000313" key="14">
    <source>
        <dbReference type="WBParaSite" id="HNAJ_0000038801-mRNA-1"/>
    </source>
</evidence>
<dbReference type="EMBL" id="UZAE01000097">
    <property type="protein sequence ID" value="VDN96248.1"/>
    <property type="molecule type" value="Genomic_DNA"/>
</dbReference>
<dbReference type="OrthoDB" id="1746530at2759"/>
<comment type="similarity">
    <text evidence="2">Belongs to the eukaryotic RPC9 RNA polymerase subunit family.</text>
</comment>
<feature type="compositionally biased region" description="Basic and acidic residues" evidence="10">
    <location>
        <begin position="156"/>
        <end position="166"/>
    </location>
</feature>
<dbReference type="PANTHER" id="PTHR15561">
    <property type="entry name" value="CALCITONIN GENE-RELATED PEPTIDE-RECEPTOR COMPONENT PROTEIN"/>
    <property type="match status" value="1"/>
</dbReference>
<evidence type="ECO:0000256" key="3">
    <source>
        <dbReference type="ARBA" id="ARBA00016672"/>
    </source>
</evidence>
<evidence type="ECO:0000256" key="5">
    <source>
        <dbReference type="ARBA" id="ARBA00023163"/>
    </source>
</evidence>
<evidence type="ECO:0000313" key="13">
    <source>
        <dbReference type="Proteomes" id="UP000278807"/>
    </source>
</evidence>
<evidence type="ECO:0000313" key="12">
    <source>
        <dbReference type="EMBL" id="VDN96248.1"/>
    </source>
</evidence>
<evidence type="ECO:0000256" key="7">
    <source>
        <dbReference type="ARBA" id="ARBA00043924"/>
    </source>
</evidence>
<feature type="compositionally biased region" description="Acidic residues" evidence="10">
    <location>
        <begin position="145"/>
        <end position="155"/>
    </location>
</feature>
<feature type="domain" description="RNA polymerase Rpb4/RPC9 core" evidence="11">
    <location>
        <begin position="16"/>
        <end position="132"/>
    </location>
</feature>
<reference evidence="12 13" key="2">
    <citation type="submission" date="2018-11" db="EMBL/GenBank/DDBJ databases">
        <authorList>
            <consortium name="Pathogen Informatics"/>
        </authorList>
    </citation>
    <scope>NUCLEOTIDE SEQUENCE [LARGE SCALE GENOMIC DNA]</scope>
</reference>